<dbReference type="GO" id="GO:0003723">
    <property type="term" value="F:RNA binding"/>
    <property type="evidence" value="ECO:0007669"/>
    <property type="project" value="UniProtKB-UniRule"/>
</dbReference>
<dbReference type="CDD" id="cd18787">
    <property type="entry name" value="SF2_C_DEAD"/>
    <property type="match status" value="1"/>
</dbReference>
<dbReference type="EC" id="3.6.4.13" evidence="8"/>
<dbReference type="SMART" id="SM00487">
    <property type="entry name" value="DEXDc"/>
    <property type="match status" value="1"/>
</dbReference>
<sequence>MLGAIRRGPVAARALRACNPRPIQSRVSPSLVIWERPSSTVFPAIVRSFQHPATLRNAASAPSLSPEPVEDSRITQFQELATRQLVNPKIIQNITKKMNINTMTEVQSLTIHETLEGDDLLAQAKTGTGKTIAFLIPVLQSILRDPSLSQNRASRYGHGRSTAADIRAIIISPTRELAEQIAVETEKLAASTGVIVQTAVGGTRKREGLYRIQHQGCHVLVGTPGRLKDILSDPTSGVKAPKLTALVLDEADRLLDDGFAPEIEAIQSYLPDPEKVDRQTLMFSATVPHEVMKVVRHTMKPNYKFVKTVSDNEVPTHLTVPQNAVMLHGLENAFPAILELVKDYNKKGREDSSLRPFKAIVYFNSTAEVSLASEVFQSLLNDPEDPRSGHPLGRMLMLEIHSRLTQGARTRSSDMFRKSRSAILFSSDVTARGMDFPDVTHVIQVGSPRQRESYIHRLGRTARANKTGEGWIFLHQGEFDDFRQKLGDLPISESAASLQTASVNMSILNQEVSASTAKTLTQIQGAMKVVPAKTKSSAFDSLINVLSGVFGRKSDMIRALNNLAVFGYGFKEPPSLKRDFARRLGLERTPGVRISEPRFDNNGPLGDFRSGRSSNRFDNNGGSRYKFGDERPSGYSYNRQRRSRNFQRY</sequence>
<keyword evidence="5 8" id="KW-0694">RNA-binding</keyword>
<dbReference type="InterPro" id="IPR000629">
    <property type="entry name" value="RNA-helicase_DEAD-box_CS"/>
</dbReference>
<comment type="catalytic activity">
    <reaction evidence="6 8">
        <text>ATP + H2O = ADP + phosphate + H(+)</text>
        <dbReference type="Rhea" id="RHEA:13065"/>
        <dbReference type="ChEBI" id="CHEBI:15377"/>
        <dbReference type="ChEBI" id="CHEBI:15378"/>
        <dbReference type="ChEBI" id="CHEBI:30616"/>
        <dbReference type="ChEBI" id="CHEBI:43474"/>
        <dbReference type="ChEBI" id="CHEBI:456216"/>
        <dbReference type="EC" id="3.6.4.13"/>
    </reaction>
</comment>
<name>A0A232M4M5_9EURO</name>
<evidence type="ECO:0000256" key="3">
    <source>
        <dbReference type="ARBA" id="ARBA00022806"/>
    </source>
</evidence>
<dbReference type="InterPro" id="IPR011545">
    <property type="entry name" value="DEAD/DEAH_box_helicase_dom"/>
</dbReference>
<protein>
    <recommendedName>
        <fullName evidence="8">ATP-dependent RNA helicase</fullName>
        <ecNumber evidence="8">3.6.4.13</ecNumber>
    </recommendedName>
</protein>
<dbReference type="PROSITE" id="PS51192">
    <property type="entry name" value="HELICASE_ATP_BIND_1"/>
    <property type="match status" value="1"/>
</dbReference>
<feature type="domain" description="Helicase ATP-binding" evidence="10">
    <location>
        <begin position="111"/>
        <end position="305"/>
    </location>
</feature>
<reference evidence="12 13" key="1">
    <citation type="journal article" date="2015" name="Environ. Microbiol.">
        <title>Metagenome sequence of Elaphomyces granulatus from sporocarp tissue reveals Ascomycota ectomycorrhizal fingerprints of genome expansion and a Proteobacteria-rich microbiome.</title>
        <authorList>
            <person name="Quandt C.A."/>
            <person name="Kohler A."/>
            <person name="Hesse C.N."/>
            <person name="Sharpton T.J."/>
            <person name="Martin F."/>
            <person name="Spatafora J.W."/>
        </authorList>
    </citation>
    <scope>NUCLEOTIDE SEQUENCE [LARGE SCALE GENOMIC DNA]</scope>
    <source>
        <strain evidence="12 13">OSC145934</strain>
    </source>
</reference>
<evidence type="ECO:0000256" key="1">
    <source>
        <dbReference type="ARBA" id="ARBA00022741"/>
    </source>
</evidence>
<feature type="domain" description="Helicase C-terminal" evidence="11">
    <location>
        <begin position="340"/>
        <end position="509"/>
    </location>
</feature>
<dbReference type="InterPro" id="IPR014001">
    <property type="entry name" value="Helicase_ATP-bd"/>
</dbReference>
<gene>
    <name evidence="12" type="ORF">Egran_00862</name>
</gene>
<evidence type="ECO:0000256" key="7">
    <source>
        <dbReference type="RuleBase" id="RU000492"/>
    </source>
</evidence>
<keyword evidence="1 7" id="KW-0547">Nucleotide-binding</keyword>
<dbReference type="GO" id="GO:0016787">
    <property type="term" value="F:hydrolase activity"/>
    <property type="evidence" value="ECO:0007669"/>
    <property type="project" value="UniProtKB-KW"/>
</dbReference>
<comment type="similarity">
    <text evidence="7">Belongs to the DEAD box helicase family.</text>
</comment>
<dbReference type="OrthoDB" id="193716at2759"/>
<evidence type="ECO:0000313" key="12">
    <source>
        <dbReference type="EMBL" id="OXV11375.1"/>
    </source>
</evidence>
<comment type="domain">
    <text evidence="8">The Q motif is unique to and characteristic of the DEAD box family of RNA helicases and controls ATP binding and hydrolysis.</text>
</comment>
<keyword evidence="2 7" id="KW-0378">Hydrolase</keyword>
<dbReference type="PROSITE" id="PS00039">
    <property type="entry name" value="DEAD_ATP_HELICASE"/>
    <property type="match status" value="1"/>
</dbReference>
<dbReference type="AlphaFoldDB" id="A0A232M4M5"/>
<dbReference type="Pfam" id="PF00270">
    <property type="entry name" value="DEAD"/>
    <property type="match status" value="1"/>
</dbReference>
<keyword evidence="13" id="KW-1185">Reference proteome</keyword>
<proteinExistence type="inferred from homology"/>
<evidence type="ECO:0000256" key="8">
    <source>
        <dbReference type="RuleBase" id="RU365068"/>
    </source>
</evidence>
<dbReference type="GO" id="GO:0003724">
    <property type="term" value="F:RNA helicase activity"/>
    <property type="evidence" value="ECO:0007669"/>
    <property type="project" value="UniProtKB-EC"/>
</dbReference>
<dbReference type="Pfam" id="PF00271">
    <property type="entry name" value="Helicase_C"/>
    <property type="match status" value="1"/>
</dbReference>
<dbReference type="PROSITE" id="PS51194">
    <property type="entry name" value="HELICASE_CTER"/>
    <property type="match status" value="1"/>
</dbReference>
<feature type="region of interest" description="Disordered" evidence="9">
    <location>
        <begin position="593"/>
        <end position="649"/>
    </location>
</feature>
<evidence type="ECO:0000259" key="11">
    <source>
        <dbReference type="PROSITE" id="PS51194"/>
    </source>
</evidence>
<feature type="compositionally biased region" description="Basic residues" evidence="9">
    <location>
        <begin position="639"/>
        <end position="649"/>
    </location>
</feature>
<evidence type="ECO:0000256" key="5">
    <source>
        <dbReference type="ARBA" id="ARBA00022884"/>
    </source>
</evidence>
<dbReference type="InterPro" id="IPR001650">
    <property type="entry name" value="Helicase_C-like"/>
</dbReference>
<dbReference type="PANTHER" id="PTHR24031">
    <property type="entry name" value="RNA HELICASE"/>
    <property type="match status" value="1"/>
</dbReference>
<evidence type="ECO:0000256" key="9">
    <source>
        <dbReference type="SAM" id="MobiDB-lite"/>
    </source>
</evidence>
<dbReference type="SUPFAM" id="SSF52540">
    <property type="entry name" value="P-loop containing nucleoside triphosphate hydrolases"/>
    <property type="match status" value="2"/>
</dbReference>
<dbReference type="InterPro" id="IPR027417">
    <property type="entry name" value="P-loop_NTPase"/>
</dbReference>
<comment type="caution">
    <text evidence="12">The sequence shown here is derived from an EMBL/GenBank/DDBJ whole genome shotgun (WGS) entry which is preliminary data.</text>
</comment>
<comment type="function">
    <text evidence="8">RNA helicase.</text>
</comment>
<keyword evidence="4 7" id="KW-0067">ATP-binding</keyword>
<evidence type="ECO:0000259" key="10">
    <source>
        <dbReference type="PROSITE" id="PS51192"/>
    </source>
</evidence>
<feature type="compositionally biased region" description="Polar residues" evidence="9">
    <location>
        <begin position="611"/>
        <end position="622"/>
    </location>
</feature>
<organism evidence="12 13">
    <name type="scientific">Elaphomyces granulatus</name>
    <dbReference type="NCBI Taxonomy" id="519963"/>
    <lineage>
        <taxon>Eukaryota</taxon>
        <taxon>Fungi</taxon>
        <taxon>Dikarya</taxon>
        <taxon>Ascomycota</taxon>
        <taxon>Pezizomycotina</taxon>
        <taxon>Eurotiomycetes</taxon>
        <taxon>Eurotiomycetidae</taxon>
        <taxon>Eurotiales</taxon>
        <taxon>Elaphomycetaceae</taxon>
        <taxon>Elaphomyces</taxon>
    </lineage>
</organism>
<dbReference type="GO" id="GO:0005524">
    <property type="term" value="F:ATP binding"/>
    <property type="evidence" value="ECO:0007669"/>
    <property type="project" value="UniProtKB-UniRule"/>
</dbReference>
<accession>A0A232M4M5</accession>
<keyword evidence="3 7" id="KW-0347">Helicase</keyword>
<dbReference type="Gene3D" id="3.40.50.300">
    <property type="entry name" value="P-loop containing nucleotide triphosphate hydrolases"/>
    <property type="match status" value="2"/>
</dbReference>
<evidence type="ECO:0000256" key="2">
    <source>
        <dbReference type="ARBA" id="ARBA00022801"/>
    </source>
</evidence>
<evidence type="ECO:0000313" key="13">
    <source>
        <dbReference type="Proteomes" id="UP000243515"/>
    </source>
</evidence>
<dbReference type="Proteomes" id="UP000243515">
    <property type="component" value="Unassembled WGS sequence"/>
</dbReference>
<dbReference type="CDD" id="cd17964">
    <property type="entry name" value="DEADc_MSS116"/>
    <property type="match status" value="1"/>
</dbReference>
<evidence type="ECO:0000256" key="4">
    <source>
        <dbReference type="ARBA" id="ARBA00022840"/>
    </source>
</evidence>
<dbReference type="SMART" id="SM00490">
    <property type="entry name" value="HELICc"/>
    <property type="match status" value="1"/>
</dbReference>
<dbReference type="EMBL" id="NPHW01002485">
    <property type="protein sequence ID" value="OXV11375.1"/>
    <property type="molecule type" value="Genomic_DNA"/>
</dbReference>
<evidence type="ECO:0000256" key="6">
    <source>
        <dbReference type="ARBA" id="ARBA00047984"/>
    </source>
</evidence>